<keyword evidence="3" id="KW-1185">Reference proteome</keyword>
<reference evidence="2 3" key="1">
    <citation type="submission" date="2014-02" db="EMBL/GenBank/DDBJ databases">
        <title>Transposable element dynamics among asymbiotic and ectomycorrhizal Amanita fungi.</title>
        <authorList>
            <consortium name="DOE Joint Genome Institute"/>
            <person name="Hess J."/>
            <person name="Skrede I."/>
            <person name="Wolfe B."/>
            <person name="LaButti K."/>
            <person name="Ohm R.A."/>
            <person name="Grigoriev I.V."/>
            <person name="Pringle A."/>
        </authorList>
    </citation>
    <scope>NUCLEOTIDE SEQUENCE [LARGE SCALE GENOMIC DNA]</scope>
    <source>
        <strain evidence="2 3">SKay4041</strain>
    </source>
</reference>
<evidence type="ECO:0000313" key="2">
    <source>
        <dbReference type="EMBL" id="PFH46489.1"/>
    </source>
</evidence>
<sequence length="72" mass="7814">MGHNDTVYSTCATATATILHPSVRNLVHLTDDGPNSMGKKKKRERKGKERKGTIDGHGDAILVRYGGVGFFT</sequence>
<dbReference type="EMBL" id="KZ302186">
    <property type="protein sequence ID" value="PFH46489.1"/>
    <property type="molecule type" value="Genomic_DNA"/>
</dbReference>
<proteinExistence type="predicted"/>
<name>A0A2A9N867_9AGAR</name>
<gene>
    <name evidence="2" type="ORF">AMATHDRAFT_69737</name>
</gene>
<accession>A0A2A9N867</accession>
<dbReference type="Proteomes" id="UP000242287">
    <property type="component" value="Unassembled WGS sequence"/>
</dbReference>
<feature type="region of interest" description="Disordered" evidence="1">
    <location>
        <begin position="28"/>
        <end position="54"/>
    </location>
</feature>
<dbReference type="AlphaFoldDB" id="A0A2A9N867"/>
<organism evidence="2 3">
    <name type="scientific">Amanita thiersii Skay4041</name>
    <dbReference type="NCBI Taxonomy" id="703135"/>
    <lineage>
        <taxon>Eukaryota</taxon>
        <taxon>Fungi</taxon>
        <taxon>Dikarya</taxon>
        <taxon>Basidiomycota</taxon>
        <taxon>Agaricomycotina</taxon>
        <taxon>Agaricomycetes</taxon>
        <taxon>Agaricomycetidae</taxon>
        <taxon>Agaricales</taxon>
        <taxon>Pluteineae</taxon>
        <taxon>Amanitaceae</taxon>
        <taxon>Amanita</taxon>
    </lineage>
</organism>
<evidence type="ECO:0000313" key="3">
    <source>
        <dbReference type="Proteomes" id="UP000242287"/>
    </source>
</evidence>
<protein>
    <submittedName>
        <fullName evidence="2">Uncharacterized protein</fullName>
    </submittedName>
</protein>
<evidence type="ECO:0000256" key="1">
    <source>
        <dbReference type="SAM" id="MobiDB-lite"/>
    </source>
</evidence>